<dbReference type="Proteomes" id="UP000646749">
    <property type="component" value="Unassembled WGS sequence"/>
</dbReference>
<evidence type="ECO:0000313" key="3">
    <source>
        <dbReference type="Proteomes" id="UP000646749"/>
    </source>
</evidence>
<comment type="caution">
    <text evidence="2">The sequence shown here is derived from an EMBL/GenBank/DDBJ whole genome shotgun (WGS) entry which is preliminary data.</text>
</comment>
<dbReference type="EMBL" id="BONW01000013">
    <property type="protein sequence ID" value="GIG87816.1"/>
    <property type="molecule type" value="Genomic_DNA"/>
</dbReference>
<proteinExistence type="predicted"/>
<sequence length="114" mass="11586">MTLAVDPSEVEVKSASSPRGADGSDAVRRGCRWPGAGRAAAHLTDSLRVIADGGEVPPVATDSEPGETLLITHGERFDPVVADPGATPSPVPGTQVWLTTHMPAAVAPGQAVGR</sequence>
<evidence type="ECO:0000256" key="1">
    <source>
        <dbReference type="SAM" id="MobiDB-lite"/>
    </source>
</evidence>
<reference evidence="2 3" key="1">
    <citation type="submission" date="2021-01" db="EMBL/GenBank/DDBJ databases">
        <title>Whole genome shotgun sequence of Plantactinospora endophytica NBRC 110450.</title>
        <authorList>
            <person name="Komaki H."/>
            <person name="Tamura T."/>
        </authorList>
    </citation>
    <scope>NUCLEOTIDE SEQUENCE [LARGE SCALE GENOMIC DNA]</scope>
    <source>
        <strain evidence="2 3">NBRC 110450</strain>
    </source>
</reference>
<feature type="region of interest" description="Disordered" evidence="1">
    <location>
        <begin position="1"/>
        <end position="29"/>
    </location>
</feature>
<protein>
    <submittedName>
        <fullName evidence="2">Uncharacterized protein</fullName>
    </submittedName>
</protein>
<name>A0ABQ4DZE6_9ACTN</name>
<organism evidence="2 3">
    <name type="scientific">Plantactinospora endophytica</name>
    <dbReference type="NCBI Taxonomy" id="673535"/>
    <lineage>
        <taxon>Bacteria</taxon>
        <taxon>Bacillati</taxon>
        <taxon>Actinomycetota</taxon>
        <taxon>Actinomycetes</taxon>
        <taxon>Micromonosporales</taxon>
        <taxon>Micromonosporaceae</taxon>
        <taxon>Plantactinospora</taxon>
    </lineage>
</organism>
<accession>A0ABQ4DZE6</accession>
<gene>
    <name evidence="2" type="ORF">Pen02_27520</name>
</gene>
<evidence type="ECO:0000313" key="2">
    <source>
        <dbReference type="EMBL" id="GIG87816.1"/>
    </source>
</evidence>
<keyword evidence="3" id="KW-1185">Reference proteome</keyword>